<evidence type="ECO:0000256" key="1">
    <source>
        <dbReference type="ARBA" id="ARBA00004886"/>
    </source>
</evidence>
<dbReference type="Proteomes" id="UP000435802">
    <property type="component" value="Unassembled WGS sequence"/>
</dbReference>
<comment type="pathway">
    <text evidence="1 5">Cofactor biosynthesis; pyrroloquinoline quinone biosynthesis.</text>
</comment>
<keyword evidence="7" id="KW-1185">Reference proteome</keyword>
<evidence type="ECO:0000313" key="6">
    <source>
        <dbReference type="EMBL" id="MXN48531.1"/>
    </source>
</evidence>
<protein>
    <recommendedName>
        <fullName evidence="3 5">Coenzyme PQQ synthesis protein A</fullName>
    </recommendedName>
    <alternativeName>
        <fullName evidence="5">Pyrroloquinoline quinone biosynthesis protein A</fullName>
    </alternativeName>
</protein>
<evidence type="ECO:0000256" key="3">
    <source>
        <dbReference type="ARBA" id="ARBA00015086"/>
    </source>
</evidence>
<feature type="cross-link" description="Pyrroloquinoline quinone (Glu-Tyr)" evidence="5">
    <location>
        <begin position="16"/>
        <end position="20"/>
    </location>
</feature>
<proteinExistence type="inferred from homology"/>
<dbReference type="UniPathway" id="UPA00539"/>
<dbReference type="EMBL" id="WUMK01000011">
    <property type="protein sequence ID" value="MXN48531.1"/>
    <property type="molecule type" value="Genomic_DNA"/>
</dbReference>
<sequence length="33" mass="3789">MAWKKPVVKDIACGMEINMYGPSEDDPRPEHPF</sequence>
<dbReference type="RefSeq" id="WP_160862034.1">
    <property type="nucleotide sequence ID" value="NZ_JAODWE010000003.1"/>
</dbReference>
<dbReference type="HAMAP" id="MF_00656">
    <property type="entry name" value="PQQ_syn_PqqA"/>
    <property type="match status" value="1"/>
</dbReference>
<organism evidence="6 7">
    <name type="scientific">Shinella kummerowiae</name>
    <dbReference type="NCBI Taxonomy" id="417745"/>
    <lineage>
        <taxon>Bacteria</taxon>
        <taxon>Pseudomonadati</taxon>
        <taxon>Pseudomonadota</taxon>
        <taxon>Alphaproteobacteria</taxon>
        <taxon>Hyphomicrobiales</taxon>
        <taxon>Rhizobiaceae</taxon>
        <taxon>Shinella</taxon>
    </lineage>
</organism>
<dbReference type="NCBIfam" id="TIGR02107">
    <property type="entry name" value="PQQ_syn_pqqA"/>
    <property type="match status" value="1"/>
</dbReference>
<evidence type="ECO:0000256" key="2">
    <source>
        <dbReference type="ARBA" id="ARBA00009325"/>
    </source>
</evidence>
<reference evidence="6 7" key="1">
    <citation type="submission" date="2019-12" db="EMBL/GenBank/DDBJ databases">
        <title>Shinella kummerowiae sp. nov., a symbiotic bacterium isolated from root nodules of the herbal legume Kummerowia stipulacea.</title>
        <authorList>
            <person name="Gao J."/>
        </authorList>
    </citation>
    <scope>NUCLEOTIDE SEQUENCE [LARGE SCALE GENOMIC DNA]</scope>
    <source>
        <strain evidence="6 7">CCBAU 25048</strain>
    </source>
</reference>
<dbReference type="AlphaFoldDB" id="A0A6N8SIG5"/>
<gene>
    <name evidence="5 6" type="primary">pqqA</name>
    <name evidence="6" type="ORF">GR138_25280</name>
</gene>
<accession>A0A6N8SIG5</accession>
<dbReference type="GO" id="GO:0018189">
    <property type="term" value="P:pyrroloquinoline quinone biosynthetic process"/>
    <property type="evidence" value="ECO:0007669"/>
    <property type="project" value="UniProtKB-UniRule"/>
</dbReference>
<dbReference type="OrthoDB" id="8163745at2"/>
<dbReference type="InterPro" id="IPR011725">
    <property type="entry name" value="PQQ_synth_PqqA"/>
</dbReference>
<evidence type="ECO:0000256" key="4">
    <source>
        <dbReference type="ARBA" id="ARBA00022905"/>
    </source>
</evidence>
<evidence type="ECO:0000313" key="7">
    <source>
        <dbReference type="Proteomes" id="UP000435802"/>
    </source>
</evidence>
<comment type="similarity">
    <text evidence="2 5">Belongs to the PqqA family.</text>
</comment>
<comment type="function">
    <text evidence="5">Required for coenzyme pyrroloquinoline quinone (PQQ) biosynthesis. PQQ is probably formed by cross-linking a specific glutamate to a specific tyrosine residue and excising these residues from the peptide.</text>
</comment>
<keyword evidence="4 5" id="KW-0884">PQQ biosynthesis</keyword>
<name>A0A6N8SIG5_9HYPH</name>
<evidence type="ECO:0000256" key="5">
    <source>
        <dbReference type="HAMAP-Rule" id="MF_00656"/>
    </source>
</evidence>
<comment type="caution">
    <text evidence="6">The sequence shown here is derived from an EMBL/GenBank/DDBJ whole genome shotgun (WGS) entry which is preliminary data.</text>
</comment>
<dbReference type="Pfam" id="PF08042">
    <property type="entry name" value="PqqA"/>
    <property type="match status" value="1"/>
</dbReference>